<evidence type="ECO:0000313" key="2">
    <source>
        <dbReference type="EMBL" id="GEU44600.1"/>
    </source>
</evidence>
<feature type="compositionally biased region" description="Polar residues" evidence="1">
    <location>
        <begin position="1"/>
        <end position="12"/>
    </location>
</feature>
<feature type="region of interest" description="Disordered" evidence="1">
    <location>
        <begin position="337"/>
        <end position="372"/>
    </location>
</feature>
<dbReference type="AlphaFoldDB" id="A0A6L2K724"/>
<sequence>MQGVESSNSVNRPKSKDAKSKNRVLKNTKIVDSECLKHMSGNLQVVRNSIDTFMGTVRFENDHFAAITGYRDYVQGNLMICPYTTLRTSNIIFYRSLCYPTNDRDDLGKMKPKADIEYYVTRTRELSNDFTANTVPNEDTPLSSLIVVEEDKAPRIVSSPEEPVANEPTNLVSNENVTELVQEDIAAFNENDFYNPFHTPVFEETKNHPIEQVNGDPSKPVMTRHRLHTNVEMCMYAFTVSTTEPKNIKEAMLVHSWIESMQDELNQLKCLDVKELVEYHVGRNIIAVKWLWKNKSDDENTKINERNRHKSSKRNDDKVQEEDSLWSCFQRTKKAATSKPYDDEDESDEDEVYEINDDYTTPGGGGFSKEDDDLDCYDGYEAQVYNLYRKSQAFYDNYDIRLNSRVRK</sequence>
<gene>
    <name evidence="2" type="ORF">Tci_016578</name>
</gene>
<proteinExistence type="predicted"/>
<comment type="caution">
    <text evidence="2">The sequence shown here is derived from an EMBL/GenBank/DDBJ whole genome shotgun (WGS) entry which is preliminary data.</text>
</comment>
<organism evidence="2">
    <name type="scientific">Tanacetum cinerariifolium</name>
    <name type="common">Dalmatian daisy</name>
    <name type="synonym">Chrysanthemum cinerariifolium</name>
    <dbReference type="NCBI Taxonomy" id="118510"/>
    <lineage>
        <taxon>Eukaryota</taxon>
        <taxon>Viridiplantae</taxon>
        <taxon>Streptophyta</taxon>
        <taxon>Embryophyta</taxon>
        <taxon>Tracheophyta</taxon>
        <taxon>Spermatophyta</taxon>
        <taxon>Magnoliopsida</taxon>
        <taxon>eudicotyledons</taxon>
        <taxon>Gunneridae</taxon>
        <taxon>Pentapetalae</taxon>
        <taxon>asterids</taxon>
        <taxon>campanulids</taxon>
        <taxon>Asterales</taxon>
        <taxon>Asteraceae</taxon>
        <taxon>Asteroideae</taxon>
        <taxon>Anthemideae</taxon>
        <taxon>Anthemidinae</taxon>
        <taxon>Tanacetum</taxon>
    </lineage>
</organism>
<feature type="region of interest" description="Disordered" evidence="1">
    <location>
        <begin position="1"/>
        <end position="23"/>
    </location>
</feature>
<protein>
    <submittedName>
        <fullName evidence="2">Gag-Pol polyprotein</fullName>
    </submittedName>
</protein>
<evidence type="ECO:0000256" key="1">
    <source>
        <dbReference type="SAM" id="MobiDB-lite"/>
    </source>
</evidence>
<feature type="region of interest" description="Disordered" evidence="1">
    <location>
        <begin position="302"/>
        <end position="321"/>
    </location>
</feature>
<reference evidence="2" key="1">
    <citation type="journal article" date="2019" name="Sci. Rep.">
        <title>Draft genome of Tanacetum cinerariifolium, the natural source of mosquito coil.</title>
        <authorList>
            <person name="Yamashiro T."/>
            <person name="Shiraishi A."/>
            <person name="Satake H."/>
            <person name="Nakayama K."/>
        </authorList>
    </citation>
    <scope>NUCLEOTIDE SEQUENCE</scope>
</reference>
<feature type="compositionally biased region" description="Acidic residues" evidence="1">
    <location>
        <begin position="342"/>
        <end position="357"/>
    </location>
</feature>
<name>A0A6L2K724_TANCI</name>
<accession>A0A6L2K724</accession>
<dbReference type="EMBL" id="BKCJ010001867">
    <property type="protein sequence ID" value="GEU44600.1"/>
    <property type="molecule type" value="Genomic_DNA"/>
</dbReference>